<feature type="signal peptide" evidence="1">
    <location>
        <begin position="1"/>
        <end position="24"/>
    </location>
</feature>
<comment type="caution">
    <text evidence="2">The sequence shown here is derived from an EMBL/GenBank/DDBJ whole genome shotgun (WGS) entry which is preliminary data.</text>
</comment>
<sequence>MTVFQIGRRLCLWGLSGWMMIVQAQPSDPALGESSVTSAARMPRAAVLSGLGEQALAQRYPEQAVWLDLGDEGRALGLLMPEQRFPGAGALLVLADEGQTADAGVLGPLRLALAERGIAVMTVGLRLPPESVQRSRLAQDGAEERKASGVAGRDDVPAADAVMIDVEAGSPQENAVSDFRDSVRARLNAGFEALLNEGYERPGVIGLGWSADYVTEWAGTASPVAAVIWLAPRFPAQYRAPLSSFRTSGVAGGEGWAVLDLHGSEGRAGEAGRARASALGRAGVTGYQRQGIVLGQPPQAQDAARIASRISAWFRNQ</sequence>
<organism evidence="2 3">
    <name type="scientific">Marinobacter daepoensis</name>
    <dbReference type="NCBI Taxonomy" id="262077"/>
    <lineage>
        <taxon>Bacteria</taxon>
        <taxon>Pseudomonadati</taxon>
        <taxon>Pseudomonadota</taxon>
        <taxon>Gammaproteobacteria</taxon>
        <taxon>Pseudomonadales</taxon>
        <taxon>Marinobacteraceae</taxon>
        <taxon>Marinobacter</taxon>
    </lineage>
</organism>
<evidence type="ECO:0000313" key="2">
    <source>
        <dbReference type="EMBL" id="MBN7770310.1"/>
    </source>
</evidence>
<name>A0ABS3BEP2_9GAMM</name>
<dbReference type="Proteomes" id="UP000664344">
    <property type="component" value="Unassembled WGS sequence"/>
</dbReference>
<evidence type="ECO:0000256" key="1">
    <source>
        <dbReference type="SAM" id="SignalP"/>
    </source>
</evidence>
<evidence type="ECO:0000313" key="3">
    <source>
        <dbReference type="Proteomes" id="UP000664344"/>
    </source>
</evidence>
<protein>
    <submittedName>
        <fullName evidence="2">DUF3530 family protein</fullName>
    </submittedName>
</protein>
<keyword evidence="1" id="KW-0732">Signal</keyword>
<gene>
    <name evidence="2" type="ORF">JYP53_10410</name>
</gene>
<reference evidence="2 3" key="1">
    <citation type="submission" date="2021-02" db="EMBL/GenBank/DDBJ databases">
        <title>PHA producing bacteria isolated from coastal sediment in Guangdong, Shenzhen.</title>
        <authorList>
            <person name="Zheng W."/>
            <person name="Yu S."/>
            <person name="Huang Y."/>
        </authorList>
    </citation>
    <scope>NUCLEOTIDE SEQUENCE [LARGE SCALE GENOMIC DNA]</scope>
    <source>
        <strain evidence="2 3">TN21-5</strain>
    </source>
</reference>
<proteinExistence type="predicted"/>
<dbReference type="EMBL" id="JAFKDB010000015">
    <property type="protein sequence ID" value="MBN7770310.1"/>
    <property type="molecule type" value="Genomic_DNA"/>
</dbReference>
<accession>A0ABS3BEP2</accession>
<keyword evidence="3" id="KW-1185">Reference proteome</keyword>
<dbReference type="RefSeq" id="WP_206557543.1">
    <property type="nucleotide sequence ID" value="NZ_JAFKDB010000015.1"/>
</dbReference>
<feature type="chain" id="PRO_5045558900" evidence="1">
    <location>
        <begin position="25"/>
        <end position="317"/>
    </location>
</feature>
<dbReference type="InterPro" id="IPR022529">
    <property type="entry name" value="DUF3530"/>
</dbReference>
<dbReference type="Pfam" id="PF12048">
    <property type="entry name" value="DUF3530"/>
    <property type="match status" value="1"/>
</dbReference>